<proteinExistence type="predicted"/>
<dbReference type="Proteomes" id="UP001501072">
    <property type="component" value="Unassembled WGS sequence"/>
</dbReference>
<evidence type="ECO:0008006" key="3">
    <source>
        <dbReference type="Google" id="ProtNLM"/>
    </source>
</evidence>
<protein>
    <recommendedName>
        <fullName evidence="3">Secreted protein</fullName>
    </recommendedName>
</protein>
<sequence length="76" mass="7633">MEVLVCVVLLTLATAGRPDGVPRLTAVVSIGAFRGGPAPAAQVSAGAGSGTARTGPSRTLQDFATAWRPFLQSSPP</sequence>
<name>A0ABP4DF16_9ACTN</name>
<evidence type="ECO:0000313" key="1">
    <source>
        <dbReference type="EMBL" id="GAA1006282.1"/>
    </source>
</evidence>
<evidence type="ECO:0000313" key="2">
    <source>
        <dbReference type="Proteomes" id="UP001501072"/>
    </source>
</evidence>
<comment type="caution">
    <text evidence="1">The sequence shown here is derived from an EMBL/GenBank/DDBJ whole genome shotgun (WGS) entry which is preliminary data.</text>
</comment>
<organism evidence="1 2">
    <name type="scientific">Streptomyces thermogriseus</name>
    <dbReference type="NCBI Taxonomy" id="75292"/>
    <lineage>
        <taxon>Bacteria</taxon>
        <taxon>Bacillati</taxon>
        <taxon>Actinomycetota</taxon>
        <taxon>Actinomycetes</taxon>
        <taxon>Kitasatosporales</taxon>
        <taxon>Streptomycetaceae</taxon>
        <taxon>Streptomyces</taxon>
    </lineage>
</organism>
<reference evidence="2" key="1">
    <citation type="journal article" date="2019" name="Int. J. Syst. Evol. Microbiol.">
        <title>The Global Catalogue of Microorganisms (GCM) 10K type strain sequencing project: providing services to taxonomists for standard genome sequencing and annotation.</title>
        <authorList>
            <consortium name="The Broad Institute Genomics Platform"/>
            <consortium name="The Broad Institute Genome Sequencing Center for Infectious Disease"/>
            <person name="Wu L."/>
            <person name="Ma J."/>
        </authorList>
    </citation>
    <scope>NUCLEOTIDE SEQUENCE [LARGE SCALE GENOMIC DNA]</scope>
    <source>
        <strain evidence="2">JCM 11269</strain>
    </source>
</reference>
<dbReference type="EMBL" id="BAAAHU010000009">
    <property type="protein sequence ID" value="GAA1006282.1"/>
    <property type="molecule type" value="Genomic_DNA"/>
</dbReference>
<dbReference type="RefSeq" id="WP_346072328.1">
    <property type="nucleotide sequence ID" value="NZ_BAAAHU010000009.1"/>
</dbReference>
<accession>A0ABP4DF16</accession>
<keyword evidence="2" id="KW-1185">Reference proteome</keyword>
<gene>
    <name evidence="1" type="ORF">GCM10009564_13150</name>
</gene>